<dbReference type="STRING" id="3708.A0A078H6U7"/>
<keyword evidence="5" id="KW-1185">Reference proteome</keyword>
<accession>A0A078H6U7</accession>
<dbReference type="PaxDb" id="3708-A0A078H6U7"/>
<dbReference type="PROSITE" id="PS51391">
    <property type="entry name" value="CID"/>
    <property type="match status" value="1"/>
</dbReference>
<proteinExistence type="predicted"/>
<dbReference type="PANTHER" id="PTHR15921:SF3">
    <property type="entry name" value="PRE-MRNA CLEAVAGE COMPLEX 2 PROTEIN PCF11"/>
    <property type="match status" value="1"/>
</dbReference>
<dbReference type="Gene3D" id="1.25.40.90">
    <property type="match status" value="1"/>
</dbReference>
<keyword evidence="1" id="KW-0507">mRNA processing</keyword>
<dbReference type="GO" id="GO:0000993">
    <property type="term" value="F:RNA polymerase II complex binding"/>
    <property type="evidence" value="ECO:0007669"/>
    <property type="project" value="InterPro"/>
</dbReference>
<evidence type="ECO:0000259" key="3">
    <source>
        <dbReference type="PROSITE" id="PS51391"/>
    </source>
</evidence>
<protein>
    <submittedName>
        <fullName evidence="4">BnaC04g08820D protein</fullName>
    </submittedName>
</protein>
<organism evidence="4 5">
    <name type="scientific">Brassica napus</name>
    <name type="common">Rape</name>
    <dbReference type="NCBI Taxonomy" id="3708"/>
    <lineage>
        <taxon>Eukaryota</taxon>
        <taxon>Viridiplantae</taxon>
        <taxon>Streptophyta</taxon>
        <taxon>Embryophyta</taxon>
        <taxon>Tracheophyta</taxon>
        <taxon>Spermatophyta</taxon>
        <taxon>Magnoliopsida</taxon>
        <taxon>eudicotyledons</taxon>
        <taxon>Gunneridae</taxon>
        <taxon>Pentapetalae</taxon>
        <taxon>rosids</taxon>
        <taxon>malvids</taxon>
        <taxon>Brassicales</taxon>
        <taxon>Brassicaceae</taxon>
        <taxon>Brassiceae</taxon>
        <taxon>Brassica</taxon>
    </lineage>
</organism>
<evidence type="ECO:0000313" key="4">
    <source>
        <dbReference type="EMBL" id="CDY33157.1"/>
    </source>
</evidence>
<dbReference type="PANTHER" id="PTHR15921">
    <property type="entry name" value="PRE-MRNA CLEAVAGE COMPLEX II"/>
    <property type="match status" value="1"/>
</dbReference>
<dbReference type="AlphaFoldDB" id="A0A078H6U7"/>
<reference evidence="4 5" key="1">
    <citation type="journal article" date="2014" name="Science">
        <title>Plant genetics. Early allopolyploid evolution in the post-Neolithic Brassica napus oilseed genome.</title>
        <authorList>
            <person name="Chalhoub B."/>
            <person name="Denoeud F."/>
            <person name="Liu S."/>
            <person name="Parkin I.A."/>
            <person name="Tang H."/>
            <person name="Wang X."/>
            <person name="Chiquet J."/>
            <person name="Belcram H."/>
            <person name="Tong C."/>
            <person name="Samans B."/>
            <person name="Correa M."/>
            <person name="Da Silva C."/>
            <person name="Just J."/>
            <person name="Falentin C."/>
            <person name="Koh C.S."/>
            <person name="Le Clainche I."/>
            <person name="Bernard M."/>
            <person name="Bento P."/>
            <person name="Noel B."/>
            <person name="Labadie K."/>
            <person name="Alberti A."/>
            <person name="Charles M."/>
            <person name="Arnaud D."/>
            <person name="Guo H."/>
            <person name="Daviaud C."/>
            <person name="Alamery S."/>
            <person name="Jabbari K."/>
            <person name="Zhao M."/>
            <person name="Edger P.P."/>
            <person name="Chelaifa H."/>
            <person name="Tack D."/>
            <person name="Lassalle G."/>
            <person name="Mestiri I."/>
            <person name="Schnel N."/>
            <person name="Le Paslier M.C."/>
            <person name="Fan G."/>
            <person name="Renault V."/>
            <person name="Bayer P.E."/>
            <person name="Golicz A.A."/>
            <person name="Manoli S."/>
            <person name="Lee T.H."/>
            <person name="Thi V.H."/>
            <person name="Chalabi S."/>
            <person name="Hu Q."/>
            <person name="Fan C."/>
            <person name="Tollenaere R."/>
            <person name="Lu Y."/>
            <person name="Battail C."/>
            <person name="Shen J."/>
            <person name="Sidebottom C.H."/>
            <person name="Wang X."/>
            <person name="Canaguier A."/>
            <person name="Chauveau A."/>
            <person name="Berard A."/>
            <person name="Deniot G."/>
            <person name="Guan M."/>
            <person name="Liu Z."/>
            <person name="Sun F."/>
            <person name="Lim Y.P."/>
            <person name="Lyons E."/>
            <person name="Town C.D."/>
            <person name="Bancroft I."/>
            <person name="Wang X."/>
            <person name="Meng J."/>
            <person name="Ma J."/>
            <person name="Pires J.C."/>
            <person name="King G.J."/>
            <person name="Brunel D."/>
            <person name="Delourme R."/>
            <person name="Renard M."/>
            <person name="Aury J.M."/>
            <person name="Adams K.L."/>
            <person name="Batley J."/>
            <person name="Snowdon R.J."/>
            <person name="Tost J."/>
            <person name="Edwards D."/>
            <person name="Zhou Y."/>
            <person name="Hua W."/>
            <person name="Sharpe A.G."/>
            <person name="Paterson A.H."/>
            <person name="Guan C."/>
            <person name="Wincker P."/>
        </authorList>
    </citation>
    <scope>NUCLEOTIDE SEQUENCE [LARGE SCALE GENOMIC DNA]</scope>
    <source>
        <strain evidence="5">cv. Darmor-bzh</strain>
    </source>
</reference>
<sequence>MENSRRPFDRSRDPGPIKKPRLSDEPIRQLQSQRPLGGAAASSLRFRAGGGGREAESSSEAYEPQLVHPHYELVNQYKSALSELTFNSKPIITNLTIIAGENVHAAKAVVSTICNNIIEEKVKVVVEIVICIRGLMRKKTIFESNPSVFSGIYQNSLFVRIYCPLYCGNP</sequence>
<dbReference type="GO" id="GO:0005634">
    <property type="term" value="C:nucleus"/>
    <property type="evidence" value="ECO:0007669"/>
    <property type="project" value="UniProtKB-ARBA"/>
</dbReference>
<dbReference type="GO" id="GO:0031124">
    <property type="term" value="P:mRNA 3'-end processing"/>
    <property type="evidence" value="ECO:0007669"/>
    <property type="project" value="InterPro"/>
</dbReference>
<dbReference type="InterPro" id="IPR006569">
    <property type="entry name" value="CID_dom"/>
</dbReference>
<dbReference type="SMART" id="SM00582">
    <property type="entry name" value="RPR"/>
    <property type="match status" value="1"/>
</dbReference>
<dbReference type="Gramene" id="CDY33157">
    <property type="protein sequence ID" value="CDY33157"/>
    <property type="gene ID" value="GSBRNA2T00053865001"/>
</dbReference>
<evidence type="ECO:0000313" key="5">
    <source>
        <dbReference type="Proteomes" id="UP000028999"/>
    </source>
</evidence>
<name>A0A078H6U7_BRANA</name>
<evidence type="ECO:0000256" key="1">
    <source>
        <dbReference type="ARBA" id="ARBA00022664"/>
    </source>
</evidence>
<dbReference type="GO" id="GO:0003729">
    <property type="term" value="F:mRNA binding"/>
    <property type="evidence" value="ECO:0007669"/>
    <property type="project" value="InterPro"/>
</dbReference>
<dbReference type="GO" id="GO:0006369">
    <property type="term" value="P:termination of RNA polymerase II transcription"/>
    <property type="evidence" value="ECO:0007669"/>
    <property type="project" value="InterPro"/>
</dbReference>
<feature type="compositionally biased region" description="Basic and acidic residues" evidence="2">
    <location>
        <begin position="1"/>
        <end position="27"/>
    </location>
</feature>
<feature type="region of interest" description="Disordered" evidence="2">
    <location>
        <begin position="1"/>
        <end position="61"/>
    </location>
</feature>
<dbReference type="EMBL" id="LK032308">
    <property type="protein sequence ID" value="CDY33157.1"/>
    <property type="molecule type" value="Genomic_DNA"/>
</dbReference>
<evidence type="ECO:0000256" key="2">
    <source>
        <dbReference type="SAM" id="MobiDB-lite"/>
    </source>
</evidence>
<feature type="domain" description="CID" evidence="3">
    <location>
        <begin position="69"/>
        <end position="170"/>
    </location>
</feature>
<dbReference type="OMA" id="VATICNN"/>
<dbReference type="Proteomes" id="UP000028999">
    <property type="component" value="Unassembled WGS sequence"/>
</dbReference>
<dbReference type="InterPro" id="IPR045154">
    <property type="entry name" value="PCF11-like"/>
</dbReference>
<gene>
    <name evidence="4" type="primary">BnaC04g08820D</name>
    <name evidence="4" type="ORF">GSBRNA2T00053865001</name>
</gene>
<dbReference type="InterPro" id="IPR008942">
    <property type="entry name" value="ENTH_VHS"/>
</dbReference>
<dbReference type="SUPFAM" id="SSF48464">
    <property type="entry name" value="ENTH/VHS domain"/>
    <property type="match status" value="1"/>
</dbReference>